<proteinExistence type="predicted"/>
<accession>A0A3D8RPB6</accession>
<protein>
    <recommendedName>
        <fullName evidence="4">Glycosyltransferase family 31 protein</fullName>
    </recommendedName>
</protein>
<dbReference type="Proteomes" id="UP000256328">
    <property type="component" value="Unassembled WGS sequence"/>
</dbReference>
<comment type="caution">
    <text evidence="2">The sequence shown here is derived from an EMBL/GenBank/DDBJ whole genome shotgun (WGS) entry which is preliminary data.</text>
</comment>
<reference evidence="2 3" key="1">
    <citation type="journal article" date="2018" name="IMA Fungus">
        <title>IMA Genome-F 9: Draft genome sequence of Annulohypoxylon stygium, Aspergillus mulundensis, Berkeleyomyces basicola (syn. Thielaviopsis basicola), Ceratocystis smalleyi, two Cercospora beticola strains, Coleophoma cylindrospora, Fusarium fracticaudum, Phialophora cf. hyalina, and Morchella septimelata.</title>
        <authorList>
            <person name="Wingfield B.D."/>
            <person name="Bills G.F."/>
            <person name="Dong Y."/>
            <person name="Huang W."/>
            <person name="Nel W.J."/>
            <person name="Swalarsk-Parry B.S."/>
            <person name="Vaghefi N."/>
            <person name="Wilken P.M."/>
            <person name="An Z."/>
            <person name="de Beer Z.W."/>
            <person name="De Vos L."/>
            <person name="Chen L."/>
            <person name="Duong T.A."/>
            <person name="Gao Y."/>
            <person name="Hammerbacher A."/>
            <person name="Kikkert J.R."/>
            <person name="Li Y."/>
            <person name="Li H."/>
            <person name="Li K."/>
            <person name="Li Q."/>
            <person name="Liu X."/>
            <person name="Ma X."/>
            <person name="Naidoo K."/>
            <person name="Pethybridge S.J."/>
            <person name="Sun J."/>
            <person name="Steenkamp E.T."/>
            <person name="van der Nest M.A."/>
            <person name="van Wyk S."/>
            <person name="Wingfield M.J."/>
            <person name="Xiong C."/>
            <person name="Yue Q."/>
            <person name="Zhang X."/>
        </authorList>
    </citation>
    <scope>NUCLEOTIDE SEQUENCE [LARGE SCALE GENOMIC DNA]</scope>
    <source>
        <strain evidence="2 3">BP5796</strain>
    </source>
</reference>
<sequence length="509" mass="57582">MPNVDWCQESSGEDAARSSPVVLDREKYDALFHHPPLRRRAGKLFLAIALFFVSLIVLDHIFGEEMHLRPGKSLDLSHLEEYDLSPTFSYSRRMVKTVHDVKERKTLTLVNESLFASPPIQISRGNLSTNIPVTLLPPVPLSIPSDHRSGTLRLPKKYDSAMFSFGVATSWERLADSIPQFSHWLGRSQAQLHVLVPPDGEERRAGLETAIRDLEMNITITPSNLRFSLAYFSLVKHLYERRTQETKWLVLIDDDTFIPSLTALAGHLSRNYDASTRKIVSALTDNFNQVHSWGLIPYGGGGIFVSIPLAAQLSQPEVFDQCLQSGGGQGDGVLMECLMNWSEARPTYDSALNQMDIKGNPDGLFESGRRMLTTHHWKSWFHVDMHVVSRIWKACGEEGILMRFRFSDGIVLSNGYSIVEYGTTDEVLDFHAVELTWDGSKGEFLHRLGPIREPVPKDKKKTYRMRNTTVLEGGSVRQTYIHEAPIDDERPEKKGEDSVVELVWLKHSV</sequence>
<keyword evidence="3" id="KW-1185">Reference proteome</keyword>
<keyword evidence="1" id="KW-1133">Transmembrane helix</keyword>
<keyword evidence="1" id="KW-0812">Transmembrane</keyword>
<evidence type="ECO:0000313" key="3">
    <source>
        <dbReference type="Proteomes" id="UP000256328"/>
    </source>
</evidence>
<evidence type="ECO:0000313" key="2">
    <source>
        <dbReference type="EMBL" id="RDW75651.1"/>
    </source>
</evidence>
<evidence type="ECO:0008006" key="4">
    <source>
        <dbReference type="Google" id="ProtNLM"/>
    </source>
</evidence>
<keyword evidence="1" id="KW-0472">Membrane</keyword>
<dbReference type="PANTHER" id="PTHR10811">
    <property type="entry name" value="FRINGE-RELATED"/>
    <property type="match status" value="1"/>
</dbReference>
<feature type="transmembrane region" description="Helical" evidence="1">
    <location>
        <begin position="44"/>
        <end position="63"/>
    </location>
</feature>
<dbReference type="EMBL" id="PDLN01000009">
    <property type="protein sequence ID" value="RDW75651.1"/>
    <property type="molecule type" value="Genomic_DNA"/>
</dbReference>
<evidence type="ECO:0000256" key="1">
    <source>
        <dbReference type="SAM" id="Phobius"/>
    </source>
</evidence>
<dbReference type="AlphaFoldDB" id="A0A3D8RPB6"/>
<dbReference type="OrthoDB" id="414175at2759"/>
<organism evidence="2 3">
    <name type="scientific">Coleophoma crateriformis</name>
    <dbReference type="NCBI Taxonomy" id="565419"/>
    <lineage>
        <taxon>Eukaryota</taxon>
        <taxon>Fungi</taxon>
        <taxon>Dikarya</taxon>
        <taxon>Ascomycota</taxon>
        <taxon>Pezizomycotina</taxon>
        <taxon>Leotiomycetes</taxon>
        <taxon>Helotiales</taxon>
        <taxon>Dermateaceae</taxon>
        <taxon>Coleophoma</taxon>
    </lineage>
</organism>
<gene>
    <name evidence="2" type="ORF">BP5796_06472</name>
</gene>
<name>A0A3D8RPB6_9HELO</name>